<accession>A0A3D2X7M9</accession>
<dbReference type="InterPro" id="IPR001466">
    <property type="entry name" value="Beta-lactam-related"/>
</dbReference>
<dbReference type="GO" id="GO:0016787">
    <property type="term" value="F:hydrolase activity"/>
    <property type="evidence" value="ECO:0007669"/>
    <property type="project" value="UniProtKB-KW"/>
</dbReference>
<evidence type="ECO:0000259" key="2">
    <source>
        <dbReference type="Pfam" id="PF00144"/>
    </source>
</evidence>
<dbReference type="Gene3D" id="3.40.710.10">
    <property type="entry name" value="DD-peptidase/beta-lactamase superfamily"/>
    <property type="match status" value="1"/>
</dbReference>
<dbReference type="SUPFAM" id="SSF56601">
    <property type="entry name" value="beta-lactamase/transpeptidase-like"/>
    <property type="match status" value="1"/>
</dbReference>
<dbReference type="AlphaFoldDB" id="A0A3D2X7M9"/>
<sequence>MEEGRIALTDTVGRYLPSWAEHQTGRITMFELLTHTSILPSHIPLYRISIDREGAMEAIKHLLPRKNGGVEYSCLGFIVLGRILEVITGLSLDQLIDHYICKPLGMEHTMYCPSKSNYENVMPTEYCEWRNRLLIGEVHDENAFHLGGVSGNAGIFSNITDMCRFADALISKSEDSSQLLQKKTLEIMTRNYTKGLNENRGLGWCIKNTPDNVAGEYFSKDSFGHTGYTGTSIWIDPQNNSYAILLTNRVYYSRDVAEIRHVRQVFHNLAMLQ</sequence>
<dbReference type="PANTHER" id="PTHR43283:SF11">
    <property type="entry name" value="BETA-LACTAMASE-RELATED DOMAIN-CONTAINING PROTEIN"/>
    <property type="match status" value="1"/>
</dbReference>
<feature type="non-terminal residue" evidence="3">
    <location>
        <position position="1"/>
    </location>
</feature>
<dbReference type="PANTHER" id="PTHR43283">
    <property type="entry name" value="BETA-LACTAMASE-RELATED"/>
    <property type="match status" value="1"/>
</dbReference>
<comment type="caution">
    <text evidence="3">The sequence shown here is derived from an EMBL/GenBank/DDBJ whole genome shotgun (WGS) entry which is preliminary data.</text>
</comment>
<evidence type="ECO:0000256" key="1">
    <source>
        <dbReference type="ARBA" id="ARBA00022801"/>
    </source>
</evidence>
<feature type="domain" description="Beta-lactamase-related" evidence="2">
    <location>
        <begin position="2"/>
        <end position="260"/>
    </location>
</feature>
<name>A0A3D2X7M9_9FIRM</name>
<evidence type="ECO:0000313" key="4">
    <source>
        <dbReference type="Proteomes" id="UP000262969"/>
    </source>
</evidence>
<keyword evidence="1" id="KW-0378">Hydrolase</keyword>
<dbReference type="EMBL" id="DPVV01000296">
    <property type="protein sequence ID" value="HCL02545.1"/>
    <property type="molecule type" value="Genomic_DNA"/>
</dbReference>
<dbReference type="InterPro" id="IPR050789">
    <property type="entry name" value="Diverse_Enzym_Activities"/>
</dbReference>
<evidence type="ECO:0000313" key="3">
    <source>
        <dbReference type="EMBL" id="HCL02545.1"/>
    </source>
</evidence>
<protein>
    <recommendedName>
        <fullName evidence="2">Beta-lactamase-related domain-containing protein</fullName>
    </recommendedName>
</protein>
<dbReference type="InterPro" id="IPR012338">
    <property type="entry name" value="Beta-lactam/transpept-like"/>
</dbReference>
<gene>
    <name evidence="3" type="ORF">DHW61_09040</name>
</gene>
<dbReference type="Proteomes" id="UP000262969">
    <property type="component" value="Unassembled WGS sequence"/>
</dbReference>
<reference evidence="3 4" key="1">
    <citation type="journal article" date="2018" name="Nat. Biotechnol.">
        <title>A standardized bacterial taxonomy based on genome phylogeny substantially revises the tree of life.</title>
        <authorList>
            <person name="Parks D.H."/>
            <person name="Chuvochina M."/>
            <person name="Waite D.W."/>
            <person name="Rinke C."/>
            <person name="Skarshewski A."/>
            <person name="Chaumeil P.A."/>
            <person name="Hugenholtz P."/>
        </authorList>
    </citation>
    <scope>NUCLEOTIDE SEQUENCE [LARGE SCALE GENOMIC DNA]</scope>
    <source>
        <strain evidence="3">UBA11728</strain>
    </source>
</reference>
<dbReference type="Pfam" id="PF00144">
    <property type="entry name" value="Beta-lactamase"/>
    <property type="match status" value="1"/>
</dbReference>
<proteinExistence type="predicted"/>
<organism evidence="3 4">
    <name type="scientific">Lachnoclostridium phytofermentans</name>
    <dbReference type="NCBI Taxonomy" id="66219"/>
    <lineage>
        <taxon>Bacteria</taxon>
        <taxon>Bacillati</taxon>
        <taxon>Bacillota</taxon>
        <taxon>Clostridia</taxon>
        <taxon>Lachnospirales</taxon>
        <taxon>Lachnospiraceae</taxon>
    </lineage>
</organism>